<evidence type="ECO:0000256" key="5">
    <source>
        <dbReference type="ARBA" id="ARBA00023015"/>
    </source>
</evidence>
<gene>
    <name evidence="11" type="ORF">AB6A40_010566</name>
</gene>
<dbReference type="PROSITE" id="PS51030">
    <property type="entry name" value="NUCLEAR_REC_DBD_2"/>
    <property type="match status" value="1"/>
</dbReference>
<dbReference type="PRINTS" id="PR00047">
    <property type="entry name" value="STROIDFINGER"/>
</dbReference>
<dbReference type="PROSITE" id="PS00031">
    <property type="entry name" value="NUCLEAR_REC_DBD_1"/>
    <property type="match status" value="1"/>
</dbReference>
<dbReference type="InterPro" id="IPR050274">
    <property type="entry name" value="Nuclear_hormone_rcpt_NR2"/>
</dbReference>
<dbReference type="InterPro" id="IPR013088">
    <property type="entry name" value="Znf_NHR/GATA"/>
</dbReference>
<protein>
    <recommendedName>
        <fullName evidence="10">Nuclear receptor domain-containing protein</fullName>
    </recommendedName>
</protein>
<name>A0ABD6F2Z0_9BILA</name>
<dbReference type="Proteomes" id="UP001608902">
    <property type="component" value="Unassembled WGS sequence"/>
</dbReference>
<keyword evidence="9" id="KW-0539">Nucleus</keyword>
<organism evidence="11 12">
    <name type="scientific">Gnathostoma spinigerum</name>
    <dbReference type="NCBI Taxonomy" id="75299"/>
    <lineage>
        <taxon>Eukaryota</taxon>
        <taxon>Metazoa</taxon>
        <taxon>Ecdysozoa</taxon>
        <taxon>Nematoda</taxon>
        <taxon>Chromadorea</taxon>
        <taxon>Rhabditida</taxon>
        <taxon>Spirurina</taxon>
        <taxon>Gnathostomatomorpha</taxon>
        <taxon>Gnathostomatoidea</taxon>
        <taxon>Gnathostomatidae</taxon>
        <taxon>Gnathostoma</taxon>
    </lineage>
</organism>
<evidence type="ECO:0000256" key="8">
    <source>
        <dbReference type="ARBA" id="ARBA00023170"/>
    </source>
</evidence>
<evidence type="ECO:0000256" key="4">
    <source>
        <dbReference type="ARBA" id="ARBA00022833"/>
    </source>
</evidence>
<keyword evidence="8" id="KW-0675">Receptor</keyword>
<comment type="caution">
    <text evidence="11">The sequence shown here is derived from an EMBL/GenBank/DDBJ whole genome shotgun (WGS) entry which is preliminary data.</text>
</comment>
<dbReference type="GO" id="GO:0003677">
    <property type="term" value="F:DNA binding"/>
    <property type="evidence" value="ECO:0007669"/>
    <property type="project" value="UniProtKB-KW"/>
</dbReference>
<dbReference type="SMART" id="SM00399">
    <property type="entry name" value="ZnF_C4"/>
    <property type="match status" value="1"/>
</dbReference>
<evidence type="ECO:0000256" key="6">
    <source>
        <dbReference type="ARBA" id="ARBA00023125"/>
    </source>
</evidence>
<sequence length="77" mass="8609">MDVTEGDMNGANSDQLGGKVRSDELCQICSDRSTGKHYGAVSCDGCKGFFRRSIRKKCQYNCRFNHNCPVDKKKSLL</sequence>
<keyword evidence="7" id="KW-0804">Transcription</keyword>
<dbReference type="AlphaFoldDB" id="A0ABD6F2Z0"/>
<evidence type="ECO:0000256" key="2">
    <source>
        <dbReference type="ARBA" id="ARBA00022723"/>
    </source>
</evidence>
<keyword evidence="3" id="KW-0863">Zinc-finger</keyword>
<dbReference type="Pfam" id="PF00105">
    <property type="entry name" value="zf-C4"/>
    <property type="match status" value="1"/>
</dbReference>
<evidence type="ECO:0000256" key="7">
    <source>
        <dbReference type="ARBA" id="ARBA00023163"/>
    </source>
</evidence>
<dbReference type="PANTHER" id="PTHR24083">
    <property type="entry name" value="NUCLEAR HORMONE RECEPTOR"/>
    <property type="match status" value="1"/>
</dbReference>
<evidence type="ECO:0000256" key="9">
    <source>
        <dbReference type="ARBA" id="ARBA00023242"/>
    </source>
</evidence>
<dbReference type="Gene3D" id="3.30.50.10">
    <property type="entry name" value="Erythroid Transcription Factor GATA-1, subunit A"/>
    <property type="match status" value="1"/>
</dbReference>
<dbReference type="GO" id="GO:0008270">
    <property type="term" value="F:zinc ion binding"/>
    <property type="evidence" value="ECO:0007669"/>
    <property type="project" value="UniProtKB-KW"/>
</dbReference>
<keyword evidence="12" id="KW-1185">Reference proteome</keyword>
<proteinExistence type="inferred from homology"/>
<evidence type="ECO:0000313" key="12">
    <source>
        <dbReference type="Proteomes" id="UP001608902"/>
    </source>
</evidence>
<comment type="similarity">
    <text evidence="1">Belongs to the nuclear hormone receptor family.</text>
</comment>
<keyword evidence="6" id="KW-0238">DNA-binding</keyword>
<evidence type="ECO:0000259" key="10">
    <source>
        <dbReference type="PROSITE" id="PS51030"/>
    </source>
</evidence>
<dbReference type="InterPro" id="IPR001628">
    <property type="entry name" value="Znf_hrmn_rcpt"/>
</dbReference>
<accession>A0ABD6F2Z0</accession>
<evidence type="ECO:0000256" key="3">
    <source>
        <dbReference type="ARBA" id="ARBA00022771"/>
    </source>
</evidence>
<dbReference type="SUPFAM" id="SSF57716">
    <property type="entry name" value="Glucocorticoid receptor-like (DNA-binding domain)"/>
    <property type="match status" value="1"/>
</dbReference>
<keyword evidence="2" id="KW-0479">Metal-binding</keyword>
<evidence type="ECO:0000313" key="11">
    <source>
        <dbReference type="EMBL" id="MFH4983857.1"/>
    </source>
</evidence>
<keyword evidence="5" id="KW-0805">Transcription regulation</keyword>
<feature type="domain" description="Nuclear receptor" evidence="10">
    <location>
        <begin position="23"/>
        <end position="77"/>
    </location>
</feature>
<dbReference type="EMBL" id="JBGFUD010014150">
    <property type="protein sequence ID" value="MFH4983857.1"/>
    <property type="molecule type" value="Genomic_DNA"/>
</dbReference>
<keyword evidence="4" id="KW-0862">Zinc</keyword>
<evidence type="ECO:0000256" key="1">
    <source>
        <dbReference type="ARBA" id="ARBA00005993"/>
    </source>
</evidence>
<reference evidence="11 12" key="1">
    <citation type="submission" date="2024-08" db="EMBL/GenBank/DDBJ databases">
        <title>Gnathostoma spinigerum genome.</title>
        <authorList>
            <person name="Gonzalez-Bertolin B."/>
            <person name="Monzon S."/>
            <person name="Zaballos A."/>
            <person name="Jimenez P."/>
            <person name="Dekumyoy P."/>
            <person name="Varona S."/>
            <person name="Cuesta I."/>
            <person name="Sumanam S."/>
            <person name="Adisakwattana P."/>
            <person name="Gasser R.B."/>
            <person name="Hernandez-Gonzalez A."/>
            <person name="Young N.D."/>
            <person name="Perteguer M.J."/>
        </authorList>
    </citation>
    <scope>NUCLEOTIDE SEQUENCE [LARGE SCALE GENOMIC DNA]</scope>
    <source>
        <strain evidence="11">AL3</strain>
        <tissue evidence="11">Liver</tissue>
    </source>
</reference>